<evidence type="ECO:0000313" key="3">
    <source>
        <dbReference type="Ensembl" id="ENSCCRP00015064160.1"/>
    </source>
</evidence>
<dbReference type="Gene3D" id="3.40.50.10420">
    <property type="entry name" value="NagB/RpiA/CoA transferase-like"/>
    <property type="match status" value="1"/>
</dbReference>
<evidence type="ECO:0000256" key="2">
    <source>
        <dbReference type="ARBA" id="ARBA00022884"/>
    </source>
</evidence>
<protein>
    <recommendedName>
        <fullName evidence="1">Methenyltetrahydrofolate synthase domain-containing protein</fullName>
    </recommendedName>
</protein>
<dbReference type="PANTHER" id="PTHR13017">
    <property type="entry name" value="5-FORMYLTETRAHYDROFOLATE CYCLO-LIGASE-RELATED"/>
    <property type="match status" value="1"/>
</dbReference>
<proteinExistence type="predicted"/>
<evidence type="ECO:0000313" key="4">
    <source>
        <dbReference type="Proteomes" id="UP000694700"/>
    </source>
</evidence>
<dbReference type="Ensembl" id="ENSCCRT00015066271.1">
    <property type="protein sequence ID" value="ENSCCRP00015064160.1"/>
    <property type="gene ID" value="ENSCCRG00015026162.1"/>
</dbReference>
<dbReference type="InterPro" id="IPR024185">
    <property type="entry name" value="FTHF_cligase-like_sf"/>
</dbReference>
<reference evidence="3" key="1">
    <citation type="submission" date="2025-08" db="UniProtKB">
        <authorList>
            <consortium name="Ensembl"/>
        </authorList>
    </citation>
    <scope>IDENTIFICATION</scope>
</reference>
<dbReference type="Proteomes" id="UP000694700">
    <property type="component" value="Unplaced"/>
</dbReference>
<name>A0A8C1W9W3_CYPCA</name>
<dbReference type="AlphaFoldDB" id="A0A8C1W9W3"/>
<dbReference type="InterPro" id="IPR002698">
    <property type="entry name" value="FTHF_cligase"/>
</dbReference>
<dbReference type="GO" id="GO:0003723">
    <property type="term" value="F:RNA binding"/>
    <property type="evidence" value="ECO:0007669"/>
    <property type="project" value="UniProtKB-KW"/>
</dbReference>
<keyword evidence="2" id="KW-0694">RNA-binding</keyword>
<evidence type="ECO:0000256" key="1">
    <source>
        <dbReference type="ARBA" id="ARBA00015518"/>
    </source>
</evidence>
<dbReference type="FunFam" id="3.40.50.10420:FF:000001">
    <property type="entry name" value="Methenyltetrahydrofolate synthase domain-containing protein"/>
    <property type="match status" value="1"/>
</dbReference>
<organism evidence="3 4">
    <name type="scientific">Cyprinus carpio</name>
    <name type="common">Common carp</name>
    <dbReference type="NCBI Taxonomy" id="7962"/>
    <lineage>
        <taxon>Eukaryota</taxon>
        <taxon>Metazoa</taxon>
        <taxon>Chordata</taxon>
        <taxon>Craniata</taxon>
        <taxon>Vertebrata</taxon>
        <taxon>Euteleostomi</taxon>
        <taxon>Actinopterygii</taxon>
        <taxon>Neopterygii</taxon>
        <taxon>Teleostei</taxon>
        <taxon>Ostariophysi</taxon>
        <taxon>Cypriniformes</taxon>
        <taxon>Cyprinidae</taxon>
        <taxon>Cyprininae</taxon>
        <taxon>Cyprinus</taxon>
    </lineage>
</organism>
<dbReference type="InterPro" id="IPR037171">
    <property type="entry name" value="NagB/RpiA_transferase-like"/>
</dbReference>
<sequence length="300" mass="33347">MESIIKVNQGDTKWDIRHKVWNYIEVKNLASFPRPVHNRIPNFKGALEACEKVPLLEIFTKAAVVKVDPDKPLEGVRLASLQARKTLLVPTPRLKTGLFNRIITPKGATRKELHVCSTSQGVKEMSVPVGLDDKVQVDLVVVGSVAVSNKGYRIGKGEGFADMEYAMMACMGAVCESTVVVTIVHDCQVVDIPEELTESHDLTVDFILTPTRIIKTECTHPKPQGIIWSKVSSEDNRCAGFECKFPKTYVTTISLSNIPARLRVSELKSLLREHVAVPLRISWKGTKHRVFLLYSDDTGA</sequence>
<dbReference type="SUPFAM" id="SSF100950">
    <property type="entry name" value="NagB/RpiA/CoA transferase-like"/>
    <property type="match status" value="1"/>
</dbReference>
<accession>A0A8C1W9W3</accession>
<dbReference type="GO" id="GO:0005737">
    <property type="term" value="C:cytoplasm"/>
    <property type="evidence" value="ECO:0007669"/>
    <property type="project" value="TreeGrafter"/>
</dbReference>
<dbReference type="PANTHER" id="PTHR13017:SF0">
    <property type="entry name" value="METHENYLTETRAHYDROFOLATE SYNTHASE DOMAIN-CONTAINING PROTEIN"/>
    <property type="match status" value="1"/>
</dbReference>
<dbReference type="Pfam" id="PF01812">
    <property type="entry name" value="5-FTHF_cyc-lig"/>
    <property type="match status" value="1"/>
</dbReference>